<keyword evidence="5 6" id="KW-0961">Cell wall biogenesis/degradation</keyword>
<keyword evidence="3 6" id="KW-0133">Cell shape</keyword>
<feature type="active site" description="Nucleophile" evidence="6">
    <location>
        <position position="126"/>
    </location>
</feature>
<dbReference type="CDD" id="cd16913">
    <property type="entry name" value="YkuD_like"/>
    <property type="match status" value="1"/>
</dbReference>
<evidence type="ECO:0000313" key="10">
    <source>
        <dbReference type="Proteomes" id="UP000580474"/>
    </source>
</evidence>
<evidence type="ECO:0000256" key="6">
    <source>
        <dbReference type="PROSITE-ProRule" id="PRU01373"/>
    </source>
</evidence>
<dbReference type="PANTHER" id="PTHR30582">
    <property type="entry name" value="L,D-TRANSPEPTIDASE"/>
    <property type="match status" value="1"/>
</dbReference>
<dbReference type="PANTHER" id="PTHR30582:SF33">
    <property type="entry name" value="EXPORTED PROTEIN"/>
    <property type="match status" value="1"/>
</dbReference>
<feature type="active site" description="Proton donor/acceptor" evidence="6">
    <location>
        <position position="115"/>
    </location>
</feature>
<dbReference type="GO" id="GO:0005576">
    <property type="term" value="C:extracellular region"/>
    <property type="evidence" value="ECO:0007669"/>
    <property type="project" value="TreeGrafter"/>
</dbReference>
<keyword evidence="4 6" id="KW-0573">Peptidoglycan synthesis</keyword>
<name>A0A840NNA1_9PSEU</name>
<feature type="chain" id="PRO_5039101969" description="L,D-TPase catalytic domain-containing protein" evidence="7">
    <location>
        <begin position="31"/>
        <end position="151"/>
    </location>
</feature>
<evidence type="ECO:0000256" key="3">
    <source>
        <dbReference type="ARBA" id="ARBA00022960"/>
    </source>
</evidence>
<dbReference type="Pfam" id="PF03734">
    <property type="entry name" value="YkuD"/>
    <property type="match status" value="1"/>
</dbReference>
<comment type="pathway">
    <text evidence="1 6">Cell wall biogenesis; peptidoglycan biosynthesis.</text>
</comment>
<evidence type="ECO:0000256" key="4">
    <source>
        <dbReference type="ARBA" id="ARBA00022984"/>
    </source>
</evidence>
<dbReference type="GO" id="GO:0071555">
    <property type="term" value="P:cell wall organization"/>
    <property type="evidence" value="ECO:0007669"/>
    <property type="project" value="UniProtKB-UniRule"/>
</dbReference>
<dbReference type="GO" id="GO:0018104">
    <property type="term" value="P:peptidoglycan-protein cross-linking"/>
    <property type="evidence" value="ECO:0007669"/>
    <property type="project" value="TreeGrafter"/>
</dbReference>
<dbReference type="InterPro" id="IPR038063">
    <property type="entry name" value="Transpep_catalytic_dom"/>
</dbReference>
<dbReference type="AlphaFoldDB" id="A0A840NNA1"/>
<dbReference type="GO" id="GO:0008360">
    <property type="term" value="P:regulation of cell shape"/>
    <property type="evidence" value="ECO:0007669"/>
    <property type="project" value="UniProtKB-UniRule"/>
</dbReference>
<dbReference type="InterPro" id="IPR050979">
    <property type="entry name" value="LD-transpeptidase"/>
</dbReference>
<dbReference type="InterPro" id="IPR005490">
    <property type="entry name" value="LD_TPept_cat_dom"/>
</dbReference>
<feature type="domain" description="L,D-TPase catalytic" evidence="8">
    <location>
        <begin position="42"/>
        <end position="150"/>
    </location>
</feature>
<dbReference type="Proteomes" id="UP000580474">
    <property type="component" value="Unassembled WGS sequence"/>
</dbReference>
<evidence type="ECO:0000259" key="8">
    <source>
        <dbReference type="PROSITE" id="PS52029"/>
    </source>
</evidence>
<dbReference type="PROSITE" id="PS52029">
    <property type="entry name" value="LD_TPASE"/>
    <property type="match status" value="1"/>
</dbReference>
<reference evidence="9 10" key="1">
    <citation type="submission" date="2020-08" db="EMBL/GenBank/DDBJ databases">
        <title>Sequencing the genomes of 1000 actinobacteria strains.</title>
        <authorList>
            <person name="Klenk H.-P."/>
        </authorList>
    </citation>
    <scope>NUCLEOTIDE SEQUENCE [LARGE SCALE GENOMIC DNA]</scope>
    <source>
        <strain evidence="9 10">DSM 45582</strain>
    </source>
</reference>
<dbReference type="SUPFAM" id="SSF141523">
    <property type="entry name" value="L,D-transpeptidase catalytic domain-like"/>
    <property type="match status" value="1"/>
</dbReference>
<keyword evidence="7" id="KW-0732">Signal</keyword>
<evidence type="ECO:0000256" key="1">
    <source>
        <dbReference type="ARBA" id="ARBA00004752"/>
    </source>
</evidence>
<dbReference type="EMBL" id="JACHIV010000001">
    <property type="protein sequence ID" value="MBB5071475.1"/>
    <property type="molecule type" value="Genomic_DNA"/>
</dbReference>
<evidence type="ECO:0000256" key="7">
    <source>
        <dbReference type="SAM" id="SignalP"/>
    </source>
</evidence>
<feature type="signal peptide" evidence="7">
    <location>
        <begin position="1"/>
        <end position="30"/>
    </location>
</feature>
<dbReference type="Gene3D" id="2.40.440.10">
    <property type="entry name" value="L,D-transpeptidase catalytic domain-like"/>
    <property type="match status" value="1"/>
</dbReference>
<sequence length="151" mass="15840">MRNVNKRLGRVATVAALVAGGALTGAAAYADAGDVTPCQATAKACVDLSSKQAWLQENGTGFYGPVPLTSGKVGAETPVGTHQVLWKDADHRSTEFNNAPMPNSVFFTKTGVAFHEGSLEQESNGCIHLSTTASKKFFDSLNPGDEVQVVQ</sequence>
<keyword evidence="10" id="KW-1185">Reference proteome</keyword>
<dbReference type="UniPathway" id="UPA00219"/>
<dbReference type="GO" id="GO:0071972">
    <property type="term" value="F:peptidoglycan L,D-transpeptidase activity"/>
    <property type="evidence" value="ECO:0007669"/>
    <property type="project" value="TreeGrafter"/>
</dbReference>
<evidence type="ECO:0000313" key="9">
    <source>
        <dbReference type="EMBL" id="MBB5071475.1"/>
    </source>
</evidence>
<gene>
    <name evidence="9" type="ORF">BJ969_004563</name>
</gene>
<dbReference type="RefSeq" id="WP_184481851.1">
    <property type="nucleotide sequence ID" value="NZ_JACHIV010000001.1"/>
</dbReference>
<keyword evidence="2" id="KW-0808">Transferase</keyword>
<dbReference type="GO" id="GO:0016740">
    <property type="term" value="F:transferase activity"/>
    <property type="evidence" value="ECO:0007669"/>
    <property type="project" value="UniProtKB-KW"/>
</dbReference>
<proteinExistence type="predicted"/>
<organism evidence="9 10">
    <name type="scientific">Saccharopolyspora gloriosae</name>
    <dbReference type="NCBI Taxonomy" id="455344"/>
    <lineage>
        <taxon>Bacteria</taxon>
        <taxon>Bacillati</taxon>
        <taxon>Actinomycetota</taxon>
        <taxon>Actinomycetes</taxon>
        <taxon>Pseudonocardiales</taxon>
        <taxon>Pseudonocardiaceae</taxon>
        <taxon>Saccharopolyspora</taxon>
    </lineage>
</organism>
<comment type="caution">
    <text evidence="9">The sequence shown here is derived from an EMBL/GenBank/DDBJ whole genome shotgun (WGS) entry which is preliminary data.</text>
</comment>
<protein>
    <recommendedName>
        <fullName evidence="8">L,D-TPase catalytic domain-containing protein</fullName>
    </recommendedName>
</protein>
<evidence type="ECO:0000256" key="5">
    <source>
        <dbReference type="ARBA" id="ARBA00023316"/>
    </source>
</evidence>
<accession>A0A840NNA1</accession>
<evidence type="ECO:0000256" key="2">
    <source>
        <dbReference type="ARBA" id="ARBA00022679"/>
    </source>
</evidence>